<keyword evidence="1" id="KW-0805">Transcription regulation</keyword>
<dbReference type="GO" id="GO:0003677">
    <property type="term" value="F:DNA binding"/>
    <property type="evidence" value="ECO:0007669"/>
    <property type="project" value="UniProtKB-KW"/>
</dbReference>
<dbReference type="Proteomes" id="UP000487268">
    <property type="component" value="Unassembled WGS sequence"/>
</dbReference>
<evidence type="ECO:0000256" key="1">
    <source>
        <dbReference type="ARBA" id="ARBA00023015"/>
    </source>
</evidence>
<dbReference type="OrthoDB" id="3402772at2"/>
<feature type="domain" description="HTH gntR-type" evidence="4">
    <location>
        <begin position="152"/>
        <end position="220"/>
    </location>
</feature>
<evidence type="ECO:0000259" key="4">
    <source>
        <dbReference type="PROSITE" id="PS50949"/>
    </source>
</evidence>
<name>A0A7K0BY63_9ACTN</name>
<gene>
    <name evidence="5" type="primary">nanR_1</name>
    <name evidence="5" type="ORF">ACRB68_42060</name>
</gene>
<dbReference type="PROSITE" id="PS50949">
    <property type="entry name" value="HTH_GNTR"/>
    <property type="match status" value="3"/>
</dbReference>
<dbReference type="InterPro" id="IPR036390">
    <property type="entry name" value="WH_DNA-bd_sf"/>
</dbReference>
<evidence type="ECO:0000256" key="3">
    <source>
        <dbReference type="ARBA" id="ARBA00023163"/>
    </source>
</evidence>
<evidence type="ECO:0000256" key="2">
    <source>
        <dbReference type="ARBA" id="ARBA00023125"/>
    </source>
</evidence>
<keyword evidence="6" id="KW-1185">Reference proteome</keyword>
<dbReference type="CDD" id="cd07377">
    <property type="entry name" value="WHTH_GntR"/>
    <property type="match status" value="3"/>
</dbReference>
<dbReference type="PRINTS" id="PR00035">
    <property type="entry name" value="HTHGNTR"/>
</dbReference>
<evidence type="ECO:0000313" key="5">
    <source>
        <dbReference type="EMBL" id="MQY06125.1"/>
    </source>
</evidence>
<keyword evidence="3" id="KW-0804">Transcription</keyword>
<dbReference type="GO" id="GO:0045892">
    <property type="term" value="P:negative regulation of DNA-templated transcription"/>
    <property type="evidence" value="ECO:0007669"/>
    <property type="project" value="TreeGrafter"/>
</dbReference>
<dbReference type="Gene3D" id="1.10.10.10">
    <property type="entry name" value="Winged helix-like DNA-binding domain superfamily/Winged helix DNA-binding domain"/>
    <property type="match status" value="3"/>
</dbReference>
<dbReference type="GO" id="GO:0003700">
    <property type="term" value="F:DNA-binding transcription factor activity"/>
    <property type="evidence" value="ECO:0007669"/>
    <property type="project" value="InterPro"/>
</dbReference>
<accession>A0A7K0BY63</accession>
<comment type="caution">
    <text evidence="5">The sequence shown here is derived from an EMBL/GenBank/DDBJ whole genome shotgun (WGS) entry which is preliminary data.</text>
</comment>
<proteinExistence type="predicted"/>
<dbReference type="Pfam" id="PF00392">
    <property type="entry name" value="GntR"/>
    <property type="match status" value="3"/>
</dbReference>
<dbReference type="InterPro" id="IPR012318">
    <property type="entry name" value="HTH_CRP"/>
</dbReference>
<dbReference type="SMART" id="SM00419">
    <property type="entry name" value="HTH_CRP"/>
    <property type="match status" value="3"/>
</dbReference>
<dbReference type="SUPFAM" id="SSF46785">
    <property type="entry name" value="Winged helix' DNA-binding domain"/>
    <property type="match status" value="3"/>
</dbReference>
<protein>
    <submittedName>
        <fullName evidence="5">Transcriptional regulator NanR</fullName>
    </submittedName>
</protein>
<feature type="domain" description="HTH gntR-type" evidence="4">
    <location>
        <begin position="80"/>
        <end position="148"/>
    </location>
</feature>
<organism evidence="5 6">
    <name type="scientific">Actinomadura macrotermitis</name>
    <dbReference type="NCBI Taxonomy" id="2585200"/>
    <lineage>
        <taxon>Bacteria</taxon>
        <taxon>Bacillati</taxon>
        <taxon>Actinomycetota</taxon>
        <taxon>Actinomycetes</taxon>
        <taxon>Streptosporangiales</taxon>
        <taxon>Thermomonosporaceae</taxon>
        <taxon>Actinomadura</taxon>
    </lineage>
</organism>
<dbReference type="InterPro" id="IPR050679">
    <property type="entry name" value="Bact_HTH_transcr_reg"/>
</dbReference>
<dbReference type="InterPro" id="IPR036388">
    <property type="entry name" value="WH-like_DNA-bd_sf"/>
</dbReference>
<dbReference type="AlphaFoldDB" id="A0A7K0BY63"/>
<dbReference type="RefSeq" id="WP_153534554.1">
    <property type="nucleotide sequence ID" value="NZ_WEGH01000002.1"/>
</dbReference>
<feature type="domain" description="HTH gntR-type" evidence="4">
    <location>
        <begin position="3"/>
        <end position="71"/>
    </location>
</feature>
<sequence length="225" mass="23870">MPKVGFRNIADGLRRSIEAGEIGPERALPSEAELMEQHGVARTTVRRALTLLQDEGLIEVVPGRGRFARAGTAPAVARTEKKYERVTEEIRRLLAAEGSSPGDRLGTVDELADRFGVSTGTTNRALAALETEGLITSVQSQGWFVGDLGGEANRTDAVAGRIRAAISDGEFPAGGSLPGEADLAEQHGVSRTTVRRALAALEAEGLIETRPGRRRLVLPGPEGRS</sequence>
<dbReference type="PANTHER" id="PTHR44846:SF17">
    <property type="entry name" value="GNTR-FAMILY TRANSCRIPTIONAL REGULATOR"/>
    <property type="match status" value="1"/>
</dbReference>
<dbReference type="EMBL" id="WEGH01000002">
    <property type="protein sequence ID" value="MQY06125.1"/>
    <property type="molecule type" value="Genomic_DNA"/>
</dbReference>
<keyword evidence="2" id="KW-0238">DNA-binding</keyword>
<dbReference type="InterPro" id="IPR000524">
    <property type="entry name" value="Tscrpt_reg_HTH_GntR"/>
</dbReference>
<evidence type="ECO:0000313" key="6">
    <source>
        <dbReference type="Proteomes" id="UP000487268"/>
    </source>
</evidence>
<dbReference type="SMART" id="SM00345">
    <property type="entry name" value="HTH_GNTR"/>
    <property type="match status" value="3"/>
</dbReference>
<reference evidence="5 6" key="1">
    <citation type="submission" date="2019-10" db="EMBL/GenBank/DDBJ databases">
        <title>Actinomadura rubteroloni sp. nov. and Actinomadura macrotermitis sp. nov., isolated from the gut of fungus growing-termite Macrotermes natalensis.</title>
        <authorList>
            <person name="Benndorf R."/>
            <person name="Martin K."/>
            <person name="Kuefner M."/>
            <person name="De Beer W."/>
            <person name="Kaster A.-K."/>
            <person name="Vollmers J."/>
            <person name="Poulsen M."/>
            <person name="Beemelmanns C."/>
        </authorList>
    </citation>
    <scope>NUCLEOTIDE SEQUENCE [LARGE SCALE GENOMIC DNA]</scope>
    <source>
        <strain evidence="5 6">RB68</strain>
    </source>
</reference>
<dbReference type="PANTHER" id="PTHR44846">
    <property type="entry name" value="MANNOSYL-D-GLYCERATE TRANSPORT/METABOLISM SYSTEM REPRESSOR MNGR-RELATED"/>
    <property type="match status" value="1"/>
</dbReference>